<dbReference type="InterPro" id="IPR044929">
    <property type="entry name" value="DNA/RNA_non-sp_Endonuclease_sf"/>
</dbReference>
<reference evidence="3" key="1">
    <citation type="submission" date="2022-08" db="EMBL/GenBank/DDBJ databases">
        <title>A Global Phylogenomic Analysis of the Shiitake Genus Lentinula.</title>
        <authorList>
            <consortium name="DOE Joint Genome Institute"/>
            <person name="Sierra-Patev S."/>
            <person name="Min B."/>
            <person name="Naranjo-Ortiz M."/>
            <person name="Looney B."/>
            <person name="Konkel Z."/>
            <person name="Slot J.C."/>
            <person name="Sakamoto Y."/>
            <person name="Steenwyk J.L."/>
            <person name="Rokas A."/>
            <person name="Carro J."/>
            <person name="Camarero S."/>
            <person name="Ferreira P."/>
            <person name="Molpeceres G."/>
            <person name="Ruiz-Duenas F.J."/>
            <person name="Serrano A."/>
            <person name="Henrissat B."/>
            <person name="Drula E."/>
            <person name="Hughes K.W."/>
            <person name="Mata J.L."/>
            <person name="Ishikawa N.K."/>
            <person name="Vargas-Isla R."/>
            <person name="Ushijima S."/>
            <person name="Smith C.A."/>
            <person name="Ahrendt S."/>
            <person name="Andreopoulos W."/>
            <person name="He G."/>
            <person name="Labutti K."/>
            <person name="Lipzen A."/>
            <person name="Ng V."/>
            <person name="Riley R."/>
            <person name="Sandor L."/>
            <person name="Barry K."/>
            <person name="Martinez A.T."/>
            <person name="Xiao Y."/>
            <person name="Gibbons J.G."/>
            <person name="Terashima K."/>
            <person name="Grigoriev I.V."/>
            <person name="Hibbett D.S."/>
        </authorList>
    </citation>
    <scope>NUCLEOTIDE SEQUENCE</scope>
    <source>
        <strain evidence="3">RHP3577 ss4</strain>
    </source>
</reference>
<evidence type="ECO:0000259" key="2">
    <source>
        <dbReference type="Pfam" id="PF01223"/>
    </source>
</evidence>
<comment type="caution">
    <text evidence="3">The sequence shown here is derived from an EMBL/GenBank/DDBJ whole genome shotgun (WGS) entry which is preliminary data.</text>
</comment>
<dbReference type="Proteomes" id="UP001150217">
    <property type="component" value="Unassembled WGS sequence"/>
</dbReference>
<proteinExistence type="predicted"/>
<evidence type="ECO:0000313" key="4">
    <source>
        <dbReference type="Proteomes" id="UP001150217"/>
    </source>
</evidence>
<feature type="region of interest" description="Disordered" evidence="1">
    <location>
        <begin position="1"/>
        <end position="67"/>
    </location>
</feature>
<dbReference type="InterPro" id="IPR044925">
    <property type="entry name" value="His-Me_finger_sf"/>
</dbReference>
<gene>
    <name evidence="3" type="ORF">C8R41DRAFT_935004</name>
</gene>
<name>A0ABQ8VR72_9AGAR</name>
<keyword evidence="4" id="KW-1185">Reference proteome</keyword>
<protein>
    <recommendedName>
        <fullName evidence="2">DNA/RNA non-specific endonuclease/pyrophosphatase/phosphodiesterase domain-containing protein</fullName>
    </recommendedName>
</protein>
<feature type="compositionally biased region" description="Polar residues" evidence="1">
    <location>
        <begin position="16"/>
        <end position="25"/>
    </location>
</feature>
<evidence type="ECO:0000256" key="1">
    <source>
        <dbReference type="SAM" id="MobiDB-lite"/>
    </source>
</evidence>
<accession>A0ABQ8VR72</accession>
<dbReference type="InterPro" id="IPR001604">
    <property type="entry name" value="Endo_G_ENPP1-like_dom"/>
</dbReference>
<sequence>MVIHPPLVLTRRHPASQESSSQITQLEDDPPPPPRKPLTRRHGPSEAHSSQPAVTEMKDDQPPLSRKTHEVICSPVSVPTDFAKVVLTSKPASPSNPNILELTMSAFVLPNAPIPDNTPLEKFVMPVEAVERAAALALFSDAVKSTSKHIC</sequence>
<dbReference type="SUPFAM" id="SSF54060">
    <property type="entry name" value="His-Me finger endonucleases"/>
    <property type="match status" value="1"/>
</dbReference>
<evidence type="ECO:0000313" key="3">
    <source>
        <dbReference type="EMBL" id="KAJ4498864.1"/>
    </source>
</evidence>
<organism evidence="3 4">
    <name type="scientific">Lentinula lateritia</name>
    <dbReference type="NCBI Taxonomy" id="40482"/>
    <lineage>
        <taxon>Eukaryota</taxon>
        <taxon>Fungi</taxon>
        <taxon>Dikarya</taxon>
        <taxon>Basidiomycota</taxon>
        <taxon>Agaricomycotina</taxon>
        <taxon>Agaricomycetes</taxon>
        <taxon>Agaricomycetidae</taxon>
        <taxon>Agaricales</taxon>
        <taxon>Marasmiineae</taxon>
        <taxon>Omphalotaceae</taxon>
        <taxon>Lentinula</taxon>
    </lineage>
</organism>
<dbReference type="Pfam" id="PF01223">
    <property type="entry name" value="Endonuclease_NS"/>
    <property type="match status" value="1"/>
</dbReference>
<dbReference type="Gene3D" id="3.40.570.10">
    <property type="entry name" value="Extracellular Endonuclease, subunit A"/>
    <property type="match status" value="1"/>
</dbReference>
<dbReference type="EMBL" id="JANVFT010000013">
    <property type="protein sequence ID" value="KAJ4498864.1"/>
    <property type="molecule type" value="Genomic_DNA"/>
</dbReference>
<feature type="domain" description="DNA/RNA non-specific endonuclease/pyrophosphatase/phosphodiesterase" evidence="2">
    <location>
        <begin position="74"/>
        <end position="141"/>
    </location>
</feature>